<evidence type="ECO:0000313" key="3">
    <source>
        <dbReference type="Proteomes" id="UP000663829"/>
    </source>
</evidence>
<dbReference type="OrthoDB" id="10023867at2759"/>
<dbReference type="AlphaFoldDB" id="A0A813Y749"/>
<proteinExistence type="predicted"/>
<evidence type="ECO:0000313" key="1">
    <source>
        <dbReference type="EMBL" id="CAF0878065.1"/>
    </source>
</evidence>
<gene>
    <name evidence="1" type="ORF">GPM918_LOCUS7460</name>
    <name evidence="2" type="ORF">SRO942_LOCUS7460</name>
</gene>
<comment type="caution">
    <text evidence="1">The sequence shown here is derived from an EMBL/GenBank/DDBJ whole genome shotgun (WGS) entry which is preliminary data.</text>
</comment>
<keyword evidence="3" id="KW-1185">Reference proteome</keyword>
<name>A0A813Y749_9BILA</name>
<sequence>MFDNEDSTLQDDTGLQYVDCIRLIDGGQLHKFESLVMKHDLIKMETTTNNKPLLFNAIEHNDENFVRLLLEMEVPLDKTYGVS</sequence>
<dbReference type="EMBL" id="CAJNOQ010001222">
    <property type="protein sequence ID" value="CAF0878065.1"/>
    <property type="molecule type" value="Genomic_DNA"/>
</dbReference>
<evidence type="ECO:0000313" key="2">
    <source>
        <dbReference type="EMBL" id="CAF3664689.1"/>
    </source>
</evidence>
<accession>A0A813Y749</accession>
<dbReference type="Proteomes" id="UP000663829">
    <property type="component" value="Unassembled WGS sequence"/>
</dbReference>
<dbReference type="EMBL" id="CAJOBC010001222">
    <property type="protein sequence ID" value="CAF3664689.1"/>
    <property type="molecule type" value="Genomic_DNA"/>
</dbReference>
<dbReference type="Proteomes" id="UP000681722">
    <property type="component" value="Unassembled WGS sequence"/>
</dbReference>
<reference evidence="1" key="1">
    <citation type="submission" date="2021-02" db="EMBL/GenBank/DDBJ databases">
        <authorList>
            <person name="Nowell W R."/>
        </authorList>
    </citation>
    <scope>NUCLEOTIDE SEQUENCE</scope>
</reference>
<organism evidence="1 3">
    <name type="scientific">Didymodactylos carnosus</name>
    <dbReference type="NCBI Taxonomy" id="1234261"/>
    <lineage>
        <taxon>Eukaryota</taxon>
        <taxon>Metazoa</taxon>
        <taxon>Spiralia</taxon>
        <taxon>Gnathifera</taxon>
        <taxon>Rotifera</taxon>
        <taxon>Eurotatoria</taxon>
        <taxon>Bdelloidea</taxon>
        <taxon>Philodinida</taxon>
        <taxon>Philodinidae</taxon>
        <taxon>Didymodactylos</taxon>
    </lineage>
</organism>
<protein>
    <submittedName>
        <fullName evidence="1">Uncharacterized protein</fullName>
    </submittedName>
</protein>